<dbReference type="PROSITE" id="PS50089">
    <property type="entry name" value="ZF_RING_2"/>
    <property type="match status" value="1"/>
</dbReference>
<dbReference type="InterPro" id="IPR050143">
    <property type="entry name" value="TRIM/RBCC"/>
</dbReference>
<dbReference type="GeneTree" id="ENSGT00940000161515"/>
<dbReference type="InterPro" id="IPR001870">
    <property type="entry name" value="B30.2/SPRY"/>
</dbReference>
<evidence type="ECO:0000313" key="8">
    <source>
        <dbReference type="Proteomes" id="UP000002279"/>
    </source>
</evidence>
<dbReference type="OMA" id="QQEDIRP"/>
<dbReference type="CDD" id="cd13733">
    <property type="entry name" value="SPRY_PRY_C-I_1"/>
    <property type="match status" value="1"/>
</dbReference>
<proteinExistence type="predicted"/>
<dbReference type="GO" id="GO:0010468">
    <property type="term" value="P:regulation of gene expression"/>
    <property type="evidence" value="ECO:0000318"/>
    <property type="project" value="GO_Central"/>
</dbReference>
<dbReference type="InterPro" id="IPR017907">
    <property type="entry name" value="Znf_RING_CS"/>
</dbReference>
<dbReference type="STRING" id="9258.ENSOANP00000000288"/>
<dbReference type="Ensembl" id="ENSOANT00000000288.2">
    <property type="protein sequence ID" value="ENSOANP00000000288.2"/>
    <property type="gene ID" value="ENSOANG00000000151.3"/>
</dbReference>
<evidence type="ECO:0000313" key="7">
    <source>
        <dbReference type="Ensembl" id="ENSOANP00000000288.2"/>
    </source>
</evidence>
<dbReference type="Gene3D" id="2.60.120.920">
    <property type="match status" value="1"/>
</dbReference>
<dbReference type="Gene3D" id="3.30.40.10">
    <property type="entry name" value="Zinc/RING finger domain, C3HC4 (zinc finger)"/>
    <property type="match status" value="1"/>
</dbReference>
<protein>
    <recommendedName>
        <fullName evidence="9">Tripartite motif containing 21</fullName>
    </recommendedName>
</protein>
<evidence type="ECO:0000256" key="1">
    <source>
        <dbReference type="ARBA" id="ARBA00022723"/>
    </source>
</evidence>
<dbReference type="InterPro" id="IPR003877">
    <property type="entry name" value="SPRY_dom"/>
</dbReference>
<dbReference type="SUPFAM" id="SSF49899">
    <property type="entry name" value="Concanavalin A-like lectins/glucanases"/>
    <property type="match status" value="1"/>
</dbReference>
<reference evidence="7" key="2">
    <citation type="submission" date="2025-08" db="UniProtKB">
        <authorList>
            <consortium name="Ensembl"/>
        </authorList>
    </citation>
    <scope>IDENTIFICATION</scope>
    <source>
        <strain evidence="7">Glennie</strain>
    </source>
</reference>
<reference evidence="7" key="3">
    <citation type="submission" date="2025-09" db="UniProtKB">
        <authorList>
            <consortium name="Ensembl"/>
        </authorList>
    </citation>
    <scope>IDENTIFICATION</scope>
    <source>
        <strain evidence="7">Glennie</strain>
    </source>
</reference>
<evidence type="ECO:0000259" key="5">
    <source>
        <dbReference type="PROSITE" id="PS50089"/>
    </source>
</evidence>
<sequence length="435" mass="48612">MASEMQVERIGKEMTCPICLEFSGEPMSIKCGHSFCHRCISKLWREGHSSCPECRASFQQEDIRPNRQLGNLVESLKPVVKDLRLFCEKDGKAVCAACHRYWERNGHHADPIEEATETYKVGHLGGGGKVFQGARKNPITLCVLDAVGADLCWIHILNSQVLLVTLPVDCKELQASLQDHEKQSRLWTSPVTEAQRSEVTRPRSHSRRTAVSGLEFRTSLRYIILLLLDPHCPRLPWYLLTLDPSTDPMSLSAADVTLDPNTAHPTLFLKDNQRSVSHADTPQNLPDTIERFDNSFNILGAQHFTKGKHYWEVSVAGKTHWDVGVCRDSVGRKGMVTLCPHTGFWAMILRNANKYQACTSPTTCLSPAVPPQKIGVFLDYEAGNVLFFNITDESHIFTFSGCTFSGPVRPFFSPGPNYKGENLAPLTICLMNGED</sequence>
<dbReference type="SMART" id="SM00449">
    <property type="entry name" value="SPRY"/>
    <property type="match status" value="1"/>
</dbReference>
<keyword evidence="8" id="KW-1185">Reference proteome</keyword>
<dbReference type="SUPFAM" id="SSF57845">
    <property type="entry name" value="B-box zinc-binding domain"/>
    <property type="match status" value="1"/>
</dbReference>
<dbReference type="Gene3D" id="3.30.160.60">
    <property type="entry name" value="Classic Zinc Finger"/>
    <property type="match status" value="1"/>
</dbReference>
<dbReference type="GO" id="GO:0045087">
    <property type="term" value="P:innate immune response"/>
    <property type="evidence" value="ECO:0000318"/>
    <property type="project" value="GO_Central"/>
</dbReference>
<dbReference type="HOGENOM" id="CLU_013137_0_3_1"/>
<reference evidence="7 8" key="1">
    <citation type="journal article" date="2008" name="Nature">
        <title>Genome analysis of the platypus reveals unique signatures of evolution.</title>
        <authorList>
            <person name="Warren W.C."/>
            <person name="Hillier L.W."/>
            <person name="Marshall Graves J.A."/>
            <person name="Birney E."/>
            <person name="Ponting C.P."/>
            <person name="Grutzner F."/>
            <person name="Belov K."/>
            <person name="Miller W."/>
            <person name="Clarke L."/>
            <person name="Chinwalla A.T."/>
            <person name="Yang S.P."/>
            <person name="Heger A."/>
            <person name="Locke D.P."/>
            <person name="Miethke P."/>
            <person name="Waters P.D."/>
            <person name="Veyrunes F."/>
            <person name="Fulton L."/>
            <person name="Fulton B."/>
            <person name="Graves T."/>
            <person name="Wallis J."/>
            <person name="Puente X.S."/>
            <person name="Lopez-Otin C."/>
            <person name="Ordonez G.R."/>
            <person name="Eichler E.E."/>
            <person name="Chen L."/>
            <person name="Cheng Z."/>
            <person name="Deakin J.E."/>
            <person name="Alsop A."/>
            <person name="Thompson K."/>
            <person name="Kirby P."/>
            <person name="Papenfuss A.T."/>
            <person name="Wakefield M.J."/>
            <person name="Olender T."/>
            <person name="Lancet D."/>
            <person name="Huttley G.A."/>
            <person name="Smit A.F."/>
            <person name="Pask A."/>
            <person name="Temple-Smith P."/>
            <person name="Batzer M.A."/>
            <person name="Walker J.A."/>
            <person name="Konkel M.K."/>
            <person name="Harris R.S."/>
            <person name="Whittington C.M."/>
            <person name="Wong E.S."/>
            <person name="Gemmell N.J."/>
            <person name="Buschiazzo E."/>
            <person name="Vargas Jentzsch I.M."/>
            <person name="Merkel A."/>
            <person name="Schmitz J."/>
            <person name="Zemann A."/>
            <person name="Churakov G."/>
            <person name="Kriegs J.O."/>
            <person name="Brosius J."/>
            <person name="Murchison E.P."/>
            <person name="Sachidanandam R."/>
            <person name="Smith C."/>
            <person name="Hannon G.J."/>
            <person name="Tsend-Ayush E."/>
            <person name="McMillan D."/>
            <person name="Attenborough R."/>
            <person name="Rens W."/>
            <person name="Ferguson-Smith M."/>
            <person name="Lefevre C.M."/>
            <person name="Sharp J.A."/>
            <person name="Nicholas K.R."/>
            <person name="Ray D.A."/>
            <person name="Kube M."/>
            <person name="Reinhardt R."/>
            <person name="Pringle T.H."/>
            <person name="Taylor J."/>
            <person name="Jones R.C."/>
            <person name="Nixon B."/>
            <person name="Dacheux J.L."/>
            <person name="Niwa H."/>
            <person name="Sekita Y."/>
            <person name="Huang X."/>
            <person name="Stark A."/>
            <person name="Kheradpour P."/>
            <person name="Kellis M."/>
            <person name="Flicek P."/>
            <person name="Chen Y."/>
            <person name="Webber C."/>
            <person name="Hardison R."/>
            <person name="Nelson J."/>
            <person name="Hallsworth-Pepin K."/>
            <person name="Delehaunty K."/>
            <person name="Markovic C."/>
            <person name="Minx P."/>
            <person name="Feng Y."/>
            <person name="Kremitzki C."/>
            <person name="Mitreva M."/>
            <person name="Glasscock J."/>
            <person name="Wylie T."/>
            <person name="Wohldmann P."/>
            <person name="Thiru P."/>
            <person name="Nhan M.N."/>
            <person name="Pohl C.S."/>
            <person name="Smith S.M."/>
            <person name="Hou S."/>
            <person name="Nefedov M."/>
            <person name="de Jong P.J."/>
            <person name="Renfree M.B."/>
            <person name="Mardis E.R."/>
            <person name="Wilson R.K."/>
        </authorList>
    </citation>
    <scope>NUCLEOTIDE SEQUENCE [LARGE SCALE GENOMIC DNA]</scope>
    <source>
        <strain evidence="7 8">Glennie</strain>
    </source>
</reference>
<evidence type="ECO:0000256" key="3">
    <source>
        <dbReference type="ARBA" id="ARBA00022833"/>
    </source>
</evidence>
<dbReference type="InterPro" id="IPR043136">
    <property type="entry name" value="B30.2/SPRY_sf"/>
</dbReference>
<dbReference type="PRINTS" id="PR01407">
    <property type="entry name" value="BUTYPHLNCDUF"/>
</dbReference>
<dbReference type="InParanoid" id="F6VC71"/>
<keyword evidence="3" id="KW-0862">Zinc</keyword>
<evidence type="ECO:0000256" key="4">
    <source>
        <dbReference type="PROSITE-ProRule" id="PRU00175"/>
    </source>
</evidence>
<dbReference type="GO" id="GO:0005737">
    <property type="term" value="C:cytoplasm"/>
    <property type="evidence" value="ECO:0000318"/>
    <property type="project" value="GO_Central"/>
</dbReference>
<dbReference type="SMART" id="SM00589">
    <property type="entry name" value="PRY"/>
    <property type="match status" value="1"/>
</dbReference>
<dbReference type="Pfam" id="PF15227">
    <property type="entry name" value="zf-C3HC4_4"/>
    <property type="match status" value="1"/>
</dbReference>
<dbReference type="GO" id="GO:0008270">
    <property type="term" value="F:zinc ion binding"/>
    <property type="evidence" value="ECO:0007669"/>
    <property type="project" value="UniProtKB-KW"/>
</dbReference>
<dbReference type="PANTHER" id="PTHR24103">
    <property type="entry name" value="E3 UBIQUITIN-PROTEIN LIGASE TRIM"/>
    <property type="match status" value="1"/>
</dbReference>
<dbReference type="SUPFAM" id="SSF57850">
    <property type="entry name" value="RING/U-box"/>
    <property type="match status" value="1"/>
</dbReference>
<dbReference type="PROSITE" id="PS50188">
    <property type="entry name" value="B302_SPRY"/>
    <property type="match status" value="1"/>
</dbReference>
<feature type="domain" description="RING-type" evidence="5">
    <location>
        <begin position="16"/>
        <end position="55"/>
    </location>
</feature>
<keyword evidence="1" id="KW-0479">Metal-binding</keyword>
<dbReference type="AlphaFoldDB" id="F6VC71"/>
<feature type="domain" description="B30.2/SPRY" evidence="6">
    <location>
        <begin position="236"/>
        <end position="435"/>
    </location>
</feature>
<evidence type="ECO:0000259" key="6">
    <source>
        <dbReference type="PROSITE" id="PS50188"/>
    </source>
</evidence>
<keyword evidence="2 4" id="KW-0863">Zinc-finger</keyword>
<accession>F6VC71</accession>
<dbReference type="SMART" id="SM00184">
    <property type="entry name" value="RING"/>
    <property type="match status" value="1"/>
</dbReference>
<dbReference type="FunFam" id="2.60.120.920:FF:000004">
    <property type="entry name" value="Butyrophilin subfamily 1 member A1"/>
    <property type="match status" value="1"/>
</dbReference>
<dbReference type="Pfam" id="PF13765">
    <property type="entry name" value="PRY"/>
    <property type="match status" value="1"/>
</dbReference>
<dbReference type="Proteomes" id="UP000002279">
    <property type="component" value="Chromosome 11"/>
</dbReference>
<dbReference type="Pfam" id="PF00622">
    <property type="entry name" value="SPRY"/>
    <property type="match status" value="1"/>
</dbReference>
<dbReference type="InterPro" id="IPR001841">
    <property type="entry name" value="Znf_RING"/>
</dbReference>
<dbReference type="GO" id="GO:0061630">
    <property type="term" value="F:ubiquitin protein ligase activity"/>
    <property type="evidence" value="ECO:0000318"/>
    <property type="project" value="GO_Central"/>
</dbReference>
<organism evidence="7 8">
    <name type="scientific">Ornithorhynchus anatinus</name>
    <name type="common">Duckbill platypus</name>
    <dbReference type="NCBI Taxonomy" id="9258"/>
    <lineage>
        <taxon>Eukaryota</taxon>
        <taxon>Metazoa</taxon>
        <taxon>Chordata</taxon>
        <taxon>Craniata</taxon>
        <taxon>Vertebrata</taxon>
        <taxon>Euteleostomi</taxon>
        <taxon>Mammalia</taxon>
        <taxon>Monotremata</taxon>
        <taxon>Ornithorhynchidae</taxon>
        <taxon>Ornithorhynchus</taxon>
    </lineage>
</organism>
<dbReference type="InterPro" id="IPR006574">
    <property type="entry name" value="PRY"/>
</dbReference>
<dbReference type="eggNOG" id="KOG2177">
    <property type="taxonomic scope" value="Eukaryota"/>
</dbReference>
<dbReference type="PROSITE" id="PS00518">
    <property type="entry name" value="ZF_RING_1"/>
    <property type="match status" value="1"/>
</dbReference>
<dbReference type="InterPro" id="IPR013083">
    <property type="entry name" value="Znf_RING/FYVE/PHD"/>
</dbReference>
<name>F6VC71_ORNAN</name>
<evidence type="ECO:0000256" key="2">
    <source>
        <dbReference type="ARBA" id="ARBA00022771"/>
    </source>
</evidence>
<dbReference type="InterPro" id="IPR003879">
    <property type="entry name" value="Butyrophylin_SPRY"/>
</dbReference>
<dbReference type="InterPro" id="IPR013320">
    <property type="entry name" value="ConA-like_dom_sf"/>
</dbReference>
<evidence type="ECO:0008006" key="9">
    <source>
        <dbReference type="Google" id="ProtNLM"/>
    </source>
</evidence>